<sequence>MKFITIAALQHFNAIALESFVAGGGHAISGPLYVQGQFIGQAYSINGQSTVDCSPENQDVISKTGLVIDFTTGTYLNVALNGNAYIPRLSATTVLQETANCVVYQTGYYGPVSFATMVAALSTIERALINLPTTLQIKGDGTMIDANPRTDPRFDKVQFPACLYQTCPVGLATDSDTGVVLFNGAQWKGPKNRAYPDDSIIVFSIPVWANFFIYVTTDTIGAGVQPCRAIYHFYPVVGNPNIPTVRTYDPTAQAELVRGGKGYLSGLTFAPRMIVSDSDSGGFAGQIVSRAYQWQNPAGGTDILNYNDTGDICQGKFVCFPPTNYTRPPITTHSVTITTTTTSEETFTLQDTVTVTLPTDSEATVYVDSTHTIFVYQTIIDTTTETQPGYYRTFSQIDDTTTTTETTSATTNTHTEIEIINITEEETSTITEFQATATTTTTTDFILVPRPTSITITEYPTIYVTAYETVTLTVTETEHTGSSSSSSSSSSESESELSSNLESSESSESLESSSQSSSELNSSDSELESDSSSSSSDSSLSDSNSSGSSSSSSGSADLVLPDSSSKSESELVSESNSSPFINPSSDFTDECTQIGDHKTHHHHYHHDNEEDCEDESHRHHHKDEENCEDESHHHRKYNEENEGDGYDEWDSEDEDEEVKEKRRR</sequence>
<feature type="compositionally biased region" description="Acidic residues" evidence="1">
    <location>
        <begin position="640"/>
        <end position="657"/>
    </location>
</feature>
<evidence type="ECO:0000256" key="1">
    <source>
        <dbReference type="SAM" id="MobiDB-lite"/>
    </source>
</evidence>
<organism evidence="2">
    <name type="scientific">Mucor ambiguus</name>
    <dbReference type="NCBI Taxonomy" id="91626"/>
    <lineage>
        <taxon>Eukaryota</taxon>
        <taxon>Fungi</taxon>
        <taxon>Fungi incertae sedis</taxon>
        <taxon>Mucoromycota</taxon>
        <taxon>Mucoromycotina</taxon>
        <taxon>Mucoromycetes</taxon>
        <taxon>Mucorales</taxon>
        <taxon>Mucorineae</taxon>
        <taxon>Mucoraceae</taxon>
        <taxon>Mucor</taxon>
    </lineage>
</organism>
<feature type="region of interest" description="Disordered" evidence="1">
    <location>
        <begin position="477"/>
        <end position="664"/>
    </location>
</feature>
<dbReference type="Proteomes" id="UP000053815">
    <property type="component" value="Unassembled WGS sequence"/>
</dbReference>
<gene>
    <name evidence="2" type="ORF">MAM1_0108d05469</name>
</gene>
<accession>A0A0C9MV35</accession>
<feature type="compositionally biased region" description="Low complexity" evidence="1">
    <location>
        <begin position="477"/>
        <end position="555"/>
    </location>
</feature>
<dbReference type="STRING" id="91626.A0A0C9MV35"/>
<evidence type="ECO:0000313" key="3">
    <source>
        <dbReference type="Proteomes" id="UP000053815"/>
    </source>
</evidence>
<evidence type="ECO:0000313" key="2">
    <source>
        <dbReference type="EMBL" id="GAN05993.1"/>
    </source>
</evidence>
<dbReference type="AlphaFoldDB" id="A0A0C9MV35"/>
<reference evidence="2" key="1">
    <citation type="submission" date="2014-09" db="EMBL/GenBank/DDBJ databases">
        <title>Draft genome sequence of an oleaginous Mucoromycotina fungus Mucor ambiguus NBRC6742.</title>
        <authorList>
            <person name="Takeda I."/>
            <person name="Yamane N."/>
            <person name="Morita T."/>
            <person name="Tamano K."/>
            <person name="Machida M."/>
            <person name="Baker S."/>
            <person name="Koike H."/>
        </authorList>
    </citation>
    <scope>NUCLEOTIDE SEQUENCE</scope>
    <source>
        <strain evidence="2">NBRC 6742</strain>
    </source>
</reference>
<dbReference type="EMBL" id="DF836397">
    <property type="protein sequence ID" value="GAN05993.1"/>
    <property type="molecule type" value="Genomic_DNA"/>
</dbReference>
<feature type="compositionally biased region" description="Low complexity" evidence="1">
    <location>
        <begin position="563"/>
        <end position="578"/>
    </location>
</feature>
<protein>
    <submittedName>
        <fullName evidence="2">Uncharacterized protein</fullName>
    </submittedName>
</protein>
<dbReference type="OrthoDB" id="2272318at2759"/>
<keyword evidence="3" id="KW-1185">Reference proteome</keyword>
<name>A0A0C9MV35_9FUNG</name>
<proteinExistence type="predicted"/>